<name>A0AAV6N402_9ROSI</name>
<comment type="caution">
    <text evidence="1">The sequence shown here is derived from an EMBL/GenBank/DDBJ whole genome shotgun (WGS) entry which is preliminary data.</text>
</comment>
<evidence type="ECO:0000313" key="2">
    <source>
        <dbReference type="Proteomes" id="UP000685013"/>
    </source>
</evidence>
<dbReference type="PANTHER" id="PTHR11265">
    <property type="entry name" value="S-ADENOSYL-METHYLTRANSFERASE MRAW"/>
    <property type="match status" value="1"/>
</dbReference>
<accession>A0AAV6N402</accession>
<dbReference type="PANTHER" id="PTHR11265:SF0">
    <property type="entry name" value="12S RRNA N4-METHYLCYTIDINE METHYLTRANSFERASE"/>
    <property type="match status" value="1"/>
</dbReference>
<dbReference type="EMBL" id="JAGKQH010000009">
    <property type="protein sequence ID" value="KAG6591615.1"/>
    <property type="molecule type" value="Genomic_DNA"/>
</dbReference>
<evidence type="ECO:0000313" key="1">
    <source>
        <dbReference type="EMBL" id="KAG6591615.1"/>
    </source>
</evidence>
<dbReference type="Pfam" id="PF01795">
    <property type="entry name" value="Methyltransf_5"/>
    <property type="match status" value="1"/>
</dbReference>
<reference evidence="1 2" key="1">
    <citation type="journal article" date="2021" name="Hortic Res">
        <title>The domestication of Cucurbita argyrosperma as revealed by the genome of its wild relative.</title>
        <authorList>
            <person name="Barrera-Redondo J."/>
            <person name="Sanchez-de la Vega G."/>
            <person name="Aguirre-Liguori J.A."/>
            <person name="Castellanos-Morales G."/>
            <person name="Gutierrez-Guerrero Y.T."/>
            <person name="Aguirre-Dugua X."/>
            <person name="Aguirre-Planter E."/>
            <person name="Tenaillon M.I."/>
            <person name="Lira-Saade R."/>
            <person name="Eguiarte L.E."/>
        </authorList>
    </citation>
    <scope>NUCLEOTIDE SEQUENCE [LARGE SCALE GENOMIC DNA]</scope>
    <source>
        <strain evidence="1">JBR-2021</strain>
    </source>
</reference>
<dbReference type="GO" id="GO:0071424">
    <property type="term" value="F:rRNA (cytosine-N4-)-methyltransferase activity"/>
    <property type="evidence" value="ECO:0007669"/>
    <property type="project" value="TreeGrafter"/>
</dbReference>
<dbReference type="AlphaFoldDB" id="A0AAV6N402"/>
<dbReference type="GO" id="GO:0070475">
    <property type="term" value="P:rRNA base methylation"/>
    <property type="evidence" value="ECO:0007669"/>
    <property type="project" value="TreeGrafter"/>
</dbReference>
<dbReference type="InterPro" id="IPR002903">
    <property type="entry name" value="RsmH"/>
</dbReference>
<protein>
    <submittedName>
        <fullName evidence="1">Uncharacterized protein</fullName>
    </submittedName>
</protein>
<keyword evidence="2" id="KW-1185">Reference proteome</keyword>
<gene>
    <name evidence="1" type="ORF">SDJN03_13961</name>
</gene>
<feature type="non-terminal residue" evidence="1">
    <location>
        <position position="1"/>
    </location>
</feature>
<sequence length="224" mass="24579">MALTISFSDLLILSELLEMAFRSSMAKLSLFSFSPFTAFGLHLYCFTAENLPLALVKEKRTRSTKEFDEIAVQFGDTAAHIPVTLSEVLDVFSASSGRPLCSFVDCTVGADNSSTSRVEILLENGSRPIALHKAEDRISAFFSEDSDLNAFIVLKNFKYMKSLLADSDEKPLDPGVDGILMYLGMSSMQAASVDGELVSLVMNLLICEWILRIMPGKSKSRGHS</sequence>
<proteinExistence type="predicted"/>
<organism evidence="1 2">
    <name type="scientific">Cucurbita argyrosperma subsp. sororia</name>
    <dbReference type="NCBI Taxonomy" id="37648"/>
    <lineage>
        <taxon>Eukaryota</taxon>
        <taxon>Viridiplantae</taxon>
        <taxon>Streptophyta</taxon>
        <taxon>Embryophyta</taxon>
        <taxon>Tracheophyta</taxon>
        <taxon>Spermatophyta</taxon>
        <taxon>Magnoliopsida</taxon>
        <taxon>eudicotyledons</taxon>
        <taxon>Gunneridae</taxon>
        <taxon>Pentapetalae</taxon>
        <taxon>rosids</taxon>
        <taxon>fabids</taxon>
        <taxon>Cucurbitales</taxon>
        <taxon>Cucurbitaceae</taxon>
        <taxon>Cucurbiteae</taxon>
        <taxon>Cucurbita</taxon>
    </lineage>
</organism>
<dbReference type="Proteomes" id="UP000685013">
    <property type="component" value="Chromosome 9"/>
</dbReference>